<dbReference type="PANTHER" id="PTHR43767:SF1">
    <property type="entry name" value="NONRIBOSOMAL PEPTIDE SYNTHASE PES1 (EUROFUNG)-RELATED"/>
    <property type="match status" value="1"/>
</dbReference>
<protein>
    <submittedName>
        <fullName evidence="3">Class I adenylate-forming enzyme family protein</fullName>
    </submittedName>
</protein>
<dbReference type="InterPro" id="IPR020845">
    <property type="entry name" value="AMP-binding_CS"/>
</dbReference>
<evidence type="ECO:0000313" key="4">
    <source>
        <dbReference type="Proteomes" id="UP001601442"/>
    </source>
</evidence>
<dbReference type="RefSeq" id="WP_387401858.1">
    <property type="nucleotide sequence ID" value="NZ_JBIAMT010000011.1"/>
</dbReference>
<dbReference type="Pfam" id="PF13193">
    <property type="entry name" value="AMP-binding_C"/>
    <property type="match status" value="1"/>
</dbReference>
<dbReference type="PANTHER" id="PTHR43767">
    <property type="entry name" value="LONG-CHAIN-FATTY-ACID--COA LIGASE"/>
    <property type="match status" value="1"/>
</dbReference>
<dbReference type="InterPro" id="IPR042099">
    <property type="entry name" value="ANL_N_sf"/>
</dbReference>
<dbReference type="InterPro" id="IPR050237">
    <property type="entry name" value="ATP-dep_AMP-bd_enzyme"/>
</dbReference>
<dbReference type="Gene3D" id="3.40.50.12780">
    <property type="entry name" value="N-terminal domain of ligase-like"/>
    <property type="match status" value="1"/>
</dbReference>
<feature type="domain" description="AMP-dependent synthetase/ligase" evidence="1">
    <location>
        <begin position="37"/>
        <end position="420"/>
    </location>
</feature>
<sequence length="555" mass="60520">MSDEVIGGAEERSWLSSYQSGLPSDITPAFSDMLSLFEATVRDGGDNTAILYFDGSMSFDELDGRTDALAAYLLENGFTAGDRLAIYLQNDPGFVVGLLGAWKAGGAAVVMNPMYRVREVTYLLADSGATFLICEEGLYEEVVTTILDADQTRLRHVLVSSPRDHQNRDDTRVLPPAERVDGIPRLVDVTANRRELPTRPLPDSADLAVLMYTSGTTGKPKGAMISHGSLAFSSQTYRDWIGLGSSDRILGVAPLFHITGLVGHVGVGLLTGAAVILNHRFQPDVLLDLIREHRPTFTVGSITVFNNLSSREDISLDDFVSFRAVFSGGAPIAPSLRDYIRERTGLLIHNLYGMTETTSPAVGVPLGDLGRVDPKSGTLSVGVPVFNTTVRIIDENRNRLPAGEIGEIAISGPQVIAAYWQRPDDTAAKIVDGEIATGDVGFMDEDGWVYLVDRKTDMIIASGYKVWPREVEDVLYSHPAVSEAAVVGVPDEYRGETVKAFVTLKAGETCSEAELIEYCKSQMAAYKYPRMIEFTKDLPKSVTGKILRRDLREEV</sequence>
<dbReference type="InterPro" id="IPR045851">
    <property type="entry name" value="AMP-bd_C_sf"/>
</dbReference>
<dbReference type="InterPro" id="IPR025110">
    <property type="entry name" value="AMP-bd_C"/>
</dbReference>
<feature type="domain" description="AMP-binding enzyme C-terminal" evidence="2">
    <location>
        <begin position="470"/>
        <end position="545"/>
    </location>
</feature>
<reference evidence="3 4" key="1">
    <citation type="submission" date="2024-10" db="EMBL/GenBank/DDBJ databases">
        <title>The Natural Products Discovery Center: Release of the First 8490 Sequenced Strains for Exploring Actinobacteria Biosynthetic Diversity.</title>
        <authorList>
            <person name="Kalkreuter E."/>
            <person name="Kautsar S.A."/>
            <person name="Yang D."/>
            <person name="Bader C.D."/>
            <person name="Teijaro C.N."/>
            <person name="Fluegel L."/>
            <person name="Davis C.M."/>
            <person name="Simpson J.R."/>
            <person name="Lauterbach L."/>
            <person name="Steele A.D."/>
            <person name="Gui C."/>
            <person name="Meng S."/>
            <person name="Li G."/>
            <person name="Viehrig K."/>
            <person name="Ye F."/>
            <person name="Su P."/>
            <person name="Kiefer A.F."/>
            <person name="Nichols A."/>
            <person name="Cepeda A.J."/>
            <person name="Yan W."/>
            <person name="Fan B."/>
            <person name="Jiang Y."/>
            <person name="Adhikari A."/>
            <person name="Zheng C.-J."/>
            <person name="Schuster L."/>
            <person name="Cowan T.M."/>
            <person name="Smanski M.J."/>
            <person name="Chevrette M.G."/>
            <person name="De Carvalho L.P.S."/>
            <person name="Shen B."/>
        </authorList>
    </citation>
    <scope>NUCLEOTIDE SEQUENCE [LARGE SCALE GENOMIC DNA]</scope>
    <source>
        <strain evidence="3 4">NPDC004119</strain>
    </source>
</reference>
<dbReference type="PROSITE" id="PS00455">
    <property type="entry name" value="AMP_BINDING"/>
    <property type="match status" value="1"/>
</dbReference>
<organism evidence="3 4">
    <name type="scientific">Nocardia aobensis</name>
    <dbReference type="NCBI Taxonomy" id="257277"/>
    <lineage>
        <taxon>Bacteria</taxon>
        <taxon>Bacillati</taxon>
        <taxon>Actinomycetota</taxon>
        <taxon>Actinomycetes</taxon>
        <taxon>Mycobacteriales</taxon>
        <taxon>Nocardiaceae</taxon>
        <taxon>Nocardia</taxon>
    </lineage>
</organism>
<dbReference type="SUPFAM" id="SSF56801">
    <property type="entry name" value="Acetyl-CoA synthetase-like"/>
    <property type="match status" value="1"/>
</dbReference>
<proteinExistence type="predicted"/>
<dbReference type="Gene3D" id="3.30.300.30">
    <property type="match status" value="1"/>
</dbReference>
<dbReference type="Pfam" id="PF00501">
    <property type="entry name" value="AMP-binding"/>
    <property type="match status" value="1"/>
</dbReference>
<accession>A0ABW6PF79</accession>
<evidence type="ECO:0000259" key="1">
    <source>
        <dbReference type="Pfam" id="PF00501"/>
    </source>
</evidence>
<evidence type="ECO:0000259" key="2">
    <source>
        <dbReference type="Pfam" id="PF13193"/>
    </source>
</evidence>
<evidence type="ECO:0000313" key="3">
    <source>
        <dbReference type="EMBL" id="MFF0501848.1"/>
    </source>
</evidence>
<name>A0ABW6PF79_9NOCA</name>
<comment type="caution">
    <text evidence="3">The sequence shown here is derived from an EMBL/GenBank/DDBJ whole genome shotgun (WGS) entry which is preliminary data.</text>
</comment>
<dbReference type="Proteomes" id="UP001601442">
    <property type="component" value="Unassembled WGS sequence"/>
</dbReference>
<dbReference type="EMBL" id="JBIAMT010000011">
    <property type="protein sequence ID" value="MFF0501848.1"/>
    <property type="molecule type" value="Genomic_DNA"/>
</dbReference>
<dbReference type="InterPro" id="IPR000873">
    <property type="entry name" value="AMP-dep_synth/lig_dom"/>
</dbReference>
<gene>
    <name evidence="3" type="ORF">ACFYU5_36060</name>
</gene>
<keyword evidence="4" id="KW-1185">Reference proteome</keyword>